<reference evidence="2" key="1">
    <citation type="submission" date="2022-10" db="EMBL/GenBank/DDBJ databases">
        <title>Puccinia triticina Genome sequencing and assembly.</title>
        <authorList>
            <person name="Li C."/>
        </authorList>
    </citation>
    <scope>NUCLEOTIDE SEQUENCE</scope>
    <source>
        <strain evidence="2">Pt15</strain>
    </source>
</reference>
<evidence type="ECO:0000256" key="1">
    <source>
        <dbReference type="SAM" id="MobiDB-lite"/>
    </source>
</evidence>
<name>A0ABY7CDP4_9BASI</name>
<organism evidence="2 3">
    <name type="scientific">Puccinia triticina</name>
    <dbReference type="NCBI Taxonomy" id="208348"/>
    <lineage>
        <taxon>Eukaryota</taxon>
        <taxon>Fungi</taxon>
        <taxon>Dikarya</taxon>
        <taxon>Basidiomycota</taxon>
        <taxon>Pucciniomycotina</taxon>
        <taxon>Pucciniomycetes</taxon>
        <taxon>Pucciniales</taxon>
        <taxon>Pucciniaceae</taxon>
        <taxon>Puccinia</taxon>
    </lineage>
</organism>
<feature type="region of interest" description="Disordered" evidence="1">
    <location>
        <begin position="28"/>
        <end position="54"/>
    </location>
</feature>
<evidence type="ECO:0000313" key="2">
    <source>
        <dbReference type="EMBL" id="WAQ83333.1"/>
    </source>
</evidence>
<proteinExistence type="predicted"/>
<evidence type="ECO:0000313" key="3">
    <source>
        <dbReference type="Proteomes" id="UP001164743"/>
    </source>
</evidence>
<dbReference type="EMBL" id="CP110423">
    <property type="protein sequence ID" value="WAQ83333.1"/>
    <property type="molecule type" value="Genomic_DNA"/>
</dbReference>
<dbReference type="RefSeq" id="XP_053018888.1">
    <property type="nucleotide sequence ID" value="XM_053167697.1"/>
</dbReference>
<gene>
    <name evidence="2" type="ORF">PtA15_3A702</name>
</gene>
<dbReference type="Proteomes" id="UP001164743">
    <property type="component" value="Chromosome 3A"/>
</dbReference>
<feature type="compositionally biased region" description="Polar residues" evidence="1">
    <location>
        <begin position="29"/>
        <end position="46"/>
    </location>
</feature>
<sequence length="54" mass="6003">MDSQMLSPQLEDLVTRIQEAFASGKAVFDSQQSNKDQINPLIQPSLTAKMPPRT</sequence>
<keyword evidence="3" id="KW-1185">Reference proteome</keyword>
<dbReference type="GeneID" id="77808592"/>
<accession>A0ABY7CDP4</accession>
<protein>
    <submittedName>
        <fullName evidence="2">Uncharacterized protein</fullName>
    </submittedName>
</protein>